<evidence type="ECO:0000313" key="6">
    <source>
        <dbReference type="Proteomes" id="UP000825729"/>
    </source>
</evidence>
<keyword evidence="2 3" id="KW-0732">Signal</keyword>
<accession>A0AAV7FEF1</accession>
<feature type="chain" id="PRO_5043328040" description="Wall-associated receptor kinase galacturonan-binding domain-containing protein" evidence="3">
    <location>
        <begin position="20"/>
        <end position="214"/>
    </location>
</feature>
<dbReference type="InterPro" id="IPR025287">
    <property type="entry name" value="WAK_GUB"/>
</dbReference>
<dbReference type="EMBL" id="JAINDJ010000002">
    <property type="protein sequence ID" value="KAG9459518.1"/>
    <property type="molecule type" value="Genomic_DNA"/>
</dbReference>
<evidence type="ECO:0000256" key="3">
    <source>
        <dbReference type="SAM" id="SignalP"/>
    </source>
</evidence>
<dbReference type="Proteomes" id="UP000825729">
    <property type="component" value="Unassembled WGS sequence"/>
</dbReference>
<protein>
    <recommendedName>
        <fullName evidence="4">Wall-associated receptor kinase galacturonan-binding domain-containing protein</fullName>
    </recommendedName>
</protein>
<feature type="domain" description="Wall-associated receptor kinase galacturonan-binding" evidence="4">
    <location>
        <begin position="28"/>
        <end position="90"/>
    </location>
</feature>
<dbReference type="AlphaFoldDB" id="A0AAV7FEF1"/>
<evidence type="ECO:0000313" key="5">
    <source>
        <dbReference type="EMBL" id="KAG9459518.1"/>
    </source>
</evidence>
<evidence type="ECO:0000256" key="1">
    <source>
        <dbReference type="ARBA" id="ARBA00004167"/>
    </source>
</evidence>
<gene>
    <name evidence="5" type="ORF">H6P81_004026</name>
</gene>
<name>A0AAV7FEF1_ARIFI</name>
<feature type="signal peptide" evidence="3">
    <location>
        <begin position="1"/>
        <end position="19"/>
    </location>
</feature>
<dbReference type="Pfam" id="PF13947">
    <property type="entry name" value="GUB_WAK_bind"/>
    <property type="match status" value="1"/>
</dbReference>
<reference evidence="5 6" key="1">
    <citation type="submission" date="2021-07" db="EMBL/GenBank/DDBJ databases">
        <title>The Aristolochia fimbriata genome: insights into angiosperm evolution, floral development and chemical biosynthesis.</title>
        <authorList>
            <person name="Jiao Y."/>
        </authorList>
    </citation>
    <scope>NUCLEOTIDE SEQUENCE [LARGE SCALE GENOMIC DNA]</scope>
    <source>
        <strain evidence="5">IBCAS-2021</strain>
        <tissue evidence="5">Leaf</tissue>
    </source>
</reference>
<evidence type="ECO:0000259" key="4">
    <source>
        <dbReference type="Pfam" id="PF13947"/>
    </source>
</evidence>
<organism evidence="5 6">
    <name type="scientific">Aristolochia fimbriata</name>
    <name type="common">White veined hardy Dutchman's pipe vine</name>
    <dbReference type="NCBI Taxonomy" id="158543"/>
    <lineage>
        <taxon>Eukaryota</taxon>
        <taxon>Viridiplantae</taxon>
        <taxon>Streptophyta</taxon>
        <taxon>Embryophyta</taxon>
        <taxon>Tracheophyta</taxon>
        <taxon>Spermatophyta</taxon>
        <taxon>Magnoliopsida</taxon>
        <taxon>Magnoliidae</taxon>
        <taxon>Piperales</taxon>
        <taxon>Aristolochiaceae</taxon>
        <taxon>Aristolochia</taxon>
    </lineage>
</organism>
<comment type="subcellular location">
    <subcellularLocation>
        <location evidence="1">Membrane</location>
        <topology evidence="1">Single-pass membrane protein</topology>
    </subcellularLocation>
</comment>
<proteinExistence type="predicted"/>
<comment type="caution">
    <text evidence="5">The sequence shown here is derived from an EMBL/GenBank/DDBJ whole genome shotgun (WGS) entry which is preliminary data.</text>
</comment>
<keyword evidence="6" id="KW-1185">Reference proteome</keyword>
<dbReference type="PROSITE" id="PS51257">
    <property type="entry name" value="PROKAR_LIPOPROTEIN"/>
    <property type="match status" value="1"/>
</dbReference>
<dbReference type="PANTHER" id="PTHR33355">
    <property type="entry name" value="WALL-ASSOCIATED RECEPTOR KINASE CARBOXY-TERMINAL PROTEIN-RELATED"/>
    <property type="match status" value="1"/>
</dbReference>
<dbReference type="GO" id="GO:0030247">
    <property type="term" value="F:polysaccharide binding"/>
    <property type="evidence" value="ECO:0007669"/>
    <property type="project" value="InterPro"/>
</dbReference>
<sequence>MRELRAVVTLVMVVMAASSSCGGTRVVCPRCGGMEVPYPLSTQDGCGEPNYRIHCNDNEEKGSLELQFKSQVEYYYKILHIDVTRSRMVIETPEIRSDACYSSDLKQGGLKLDDGLPFNISSRNTVMLFNCSDSILLSPLNCSGASPCRLFERAVPEGRGCANSLCCSFLKDASITAHRIKVRLGGCTAYTSVVDLRRSDSPETWMYGVELQWS</sequence>
<dbReference type="PANTHER" id="PTHR33355:SF14">
    <property type="entry name" value="WALL-ASSOCIATED RECEPTOR KINASE GALACTURONAN-BINDING DOMAIN-CONTAINING PROTEIN"/>
    <property type="match status" value="1"/>
</dbReference>
<dbReference type="GO" id="GO:0016020">
    <property type="term" value="C:membrane"/>
    <property type="evidence" value="ECO:0007669"/>
    <property type="project" value="UniProtKB-SubCell"/>
</dbReference>
<evidence type="ECO:0000256" key="2">
    <source>
        <dbReference type="ARBA" id="ARBA00022729"/>
    </source>
</evidence>